<dbReference type="EMBL" id="CAAALY010010531">
    <property type="protein sequence ID" value="VEL10992.1"/>
    <property type="molecule type" value="Genomic_DNA"/>
</dbReference>
<dbReference type="AlphaFoldDB" id="A0A3S5BNP1"/>
<proteinExistence type="predicted"/>
<gene>
    <name evidence="1" type="ORF">PXEA_LOCUS4432</name>
</gene>
<keyword evidence="2" id="KW-1185">Reference proteome</keyword>
<evidence type="ECO:0000313" key="1">
    <source>
        <dbReference type="EMBL" id="VEL10992.1"/>
    </source>
</evidence>
<name>A0A3S5BNP1_9PLAT</name>
<organism evidence="1 2">
    <name type="scientific">Protopolystoma xenopodis</name>
    <dbReference type="NCBI Taxonomy" id="117903"/>
    <lineage>
        <taxon>Eukaryota</taxon>
        <taxon>Metazoa</taxon>
        <taxon>Spiralia</taxon>
        <taxon>Lophotrochozoa</taxon>
        <taxon>Platyhelminthes</taxon>
        <taxon>Monogenea</taxon>
        <taxon>Polyopisthocotylea</taxon>
        <taxon>Polystomatidea</taxon>
        <taxon>Polystomatidae</taxon>
        <taxon>Protopolystoma</taxon>
    </lineage>
</organism>
<sequence length="60" mass="6642">MKVELTFCHVLCLPHSGPTPESGTDTLAYFCSCCPFCMHKSNLTVTANSLWEPSFCLVEN</sequence>
<reference evidence="1" key="1">
    <citation type="submission" date="2018-11" db="EMBL/GenBank/DDBJ databases">
        <authorList>
            <consortium name="Pathogen Informatics"/>
        </authorList>
    </citation>
    <scope>NUCLEOTIDE SEQUENCE</scope>
</reference>
<evidence type="ECO:0000313" key="2">
    <source>
        <dbReference type="Proteomes" id="UP000784294"/>
    </source>
</evidence>
<protein>
    <submittedName>
        <fullName evidence="1">Uncharacterized protein</fullName>
    </submittedName>
</protein>
<comment type="caution">
    <text evidence="1">The sequence shown here is derived from an EMBL/GenBank/DDBJ whole genome shotgun (WGS) entry which is preliminary data.</text>
</comment>
<accession>A0A3S5BNP1</accession>
<dbReference type="Proteomes" id="UP000784294">
    <property type="component" value="Unassembled WGS sequence"/>
</dbReference>